<feature type="transmembrane region" description="Helical" evidence="1">
    <location>
        <begin position="37"/>
        <end position="54"/>
    </location>
</feature>
<dbReference type="EMBL" id="CADCUZ010000035">
    <property type="protein sequence ID" value="CAA9404429.1"/>
    <property type="molecule type" value="Genomic_DNA"/>
</dbReference>
<evidence type="ECO:0000256" key="1">
    <source>
        <dbReference type="SAM" id="Phobius"/>
    </source>
</evidence>
<accession>A0A6J4PA22</accession>
<sequence length="122" mass="12543">MKQRSSLSSGGKVTVAALLVAAFGFVIQIFSGIEVPTVPPGLVILLVAAGLVALSPWRWIPALGIVVGLFMFVGYFASGALGNLLDPSRFGVLVGAWIQFLSVIVAIVAGGVATAHNHATRS</sequence>
<proteinExistence type="predicted"/>
<keyword evidence="1" id="KW-0472">Membrane</keyword>
<feature type="transmembrane region" description="Helical" evidence="1">
    <location>
        <begin position="12"/>
        <end position="31"/>
    </location>
</feature>
<reference evidence="2" key="1">
    <citation type="submission" date="2020-02" db="EMBL/GenBank/DDBJ databases">
        <authorList>
            <person name="Meier V. D."/>
        </authorList>
    </citation>
    <scope>NUCLEOTIDE SEQUENCE</scope>
    <source>
        <strain evidence="2">AVDCRST_MAG55</strain>
    </source>
</reference>
<keyword evidence="1" id="KW-1133">Transmembrane helix</keyword>
<protein>
    <submittedName>
        <fullName evidence="2">Uncharacterized protein</fullName>
    </submittedName>
</protein>
<feature type="transmembrane region" description="Helical" evidence="1">
    <location>
        <begin position="59"/>
        <end position="78"/>
    </location>
</feature>
<dbReference type="AlphaFoldDB" id="A0A6J4PA22"/>
<gene>
    <name evidence="2" type="ORF">AVDCRST_MAG55-887</name>
</gene>
<organism evidence="2">
    <name type="scientific">uncultured Rubrobacteraceae bacterium</name>
    <dbReference type="NCBI Taxonomy" id="349277"/>
    <lineage>
        <taxon>Bacteria</taxon>
        <taxon>Bacillati</taxon>
        <taxon>Actinomycetota</taxon>
        <taxon>Rubrobacteria</taxon>
        <taxon>Rubrobacterales</taxon>
        <taxon>Rubrobacteraceae</taxon>
        <taxon>environmental samples</taxon>
    </lineage>
</organism>
<name>A0A6J4PA22_9ACTN</name>
<feature type="transmembrane region" description="Helical" evidence="1">
    <location>
        <begin position="90"/>
        <end position="113"/>
    </location>
</feature>
<evidence type="ECO:0000313" key="2">
    <source>
        <dbReference type="EMBL" id="CAA9404429.1"/>
    </source>
</evidence>
<keyword evidence="1" id="KW-0812">Transmembrane</keyword>